<comment type="caution">
    <text evidence="1">The sequence shown here is derived from an EMBL/GenBank/DDBJ whole genome shotgun (WGS) entry which is preliminary data.</text>
</comment>
<organism evidence="1 2">
    <name type="scientific">Acidiferrobacter thiooxydans</name>
    <dbReference type="NCBI Taxonomy" id="163359"/>
    <lineage>
        <taxon>Bacteria</taxon>
        <taxon>Pseudomonadati</taxon>
        <taxon>Pseudomonadota</taxon>
        <taxon>Gammaproteobacteria</taxon>
        <taxon>Acidiferrobacterales</taxon>
        <taxon>Acidiferrobacteraceae</taxon>
        <taxon>Acidiferrobacter</taxon>
    </lineage>
</organism>
<evidence type="ECO:0000313" key="2">
    <source>
        <dbReference type="Proteomes" id="UP000253250"/>
    </source>
</evidence>
<gene>
    <name evidence="1" type="ORF">C4900_03900</name>
</gene>
<sequence>MAMAVLTRPIHGLAGLGRRSIDDGRSHCQAQGPPGARVTILVTRSPKMVTPGSAITRNIEEIPGFTRWRGFC</sequence>
<protein>
    <submittedName>
        <fullName evidence="1">Uncharacterized protein</fullName>
    </submittedName>
</protein>
<dbReference type="AlphaFoldDB" id="A0A368HKV7"/>
<dbReference type="EMBL" id="PSYR01000001">
    <property type="protein sequence ID" value="RCN58910.1"/>
    <property type="molecule type" value="Genomic_DNA"/>
</dbReference>
<accession>A0A368HKV7</accession>
<name>A0A368HKV7_9GAMM</name>
<dbReference type="Proteomes" id="UP000253250">
    <property type="component" value="Unassembled WGS sequence"/>
</dbReference>
<reference evidence="1 2" key="1">
    <citation type="submission" date="2018-02" db="EMBL/GenBank/DDBJ databases">
        <title>Insights into the biology of acidophilic members of the Acidiferrobacteraceae family derived from comparative genomic analyses.</title>
        <authorList>
            <person name="Issotta F."/>
            <person name="Thyssen C."/>
            <person name="Mena C."/>
            <person name="Moya A."/>
            <person name="Bellenberg S."/>
            <person name="Sproer C."/>
            <person name="Covarrubias P.C."/>
            <person name="Sand W."/>
            <person name="Quatrini R."/>
            <person name="Vera M."/>
        </authorList>
    </citation>
    <scope>NUCLEOTIDE SEQUENCE [LARGE SCALE GENOMIC DNA]</scope>
    <source>
        <strain evidence="2">m-1</strain>
    </source>
</reference>
<keyword evidence="2" id="KW-1185">Reference proteome</keyword>
<evidence type="ECO:0000313" key="1">
    <source>
        <dbReference type="EMBL" id="RCN58910.1"/>
    </source>
</evidence>
<proteinExistence type="predicted"/>